<proteinExistence type="predicted"/>
<accession>A0A5E4PJR8</accession>
<dbReference type="EMBL" id="LR699120">
    <property type="protein sequence ID" value="VVC77300.1"/>
    <property type="molecule type" value="Genomic_DNA"/>
</dbReference>
<organism evidence="2 3">
    <name type="scientific">Aquicella siphonis</name>
    <dbReference type="NCBI Taxonomy" id="254247"/>
    <lineage>
        <taxon>Bacteria</taxon>
        <taxon>Pseudomonadati</taxon>
        <taxon>Pseudomonadota</taxon>
        <taxon>Gammaproteobacteria</taxon>
        <taxon>Legionellales</taxon>
        <taxon>Coxiellaceae</taxon>
        <taxon>Aquicella</taxon>
    </lineage>
</organism>
<evidence type="ECO:0000256" key="1">
    <source>
        <dbReference type="SAM" id="SignalP"/>
    </source>
</evidence>
<evidence type="ECO:0000313" key="2">
    <source>
        <dbReference type="EMBL" id="VVC77300.1"/>
    </source>
</evidence>
<reference evidence="2 3" key="1">
    <citation type="submission" date="2019-08" db="EMBL/GenBank/DDBJ databases">
        <authorList>
            <person name="Guy L."/>
        </authorList>
    </citation>
    <scope>NUCLEOTIDE SEQUENCE [LARGE SCALE GENOMIC DNA]</scope>
    <source>
        <strain evidence="2 3">SGT-108</strain>
    </source>
</reference>
<feature type="chain" id="PRO_5022968467" evidence="1">
    <location>
        <begin position="23"/>
        <end position="125"/>
    </location>
</feature>
<sequence length="125" mass="14207">MPSMKSFFILFIAVLLSTNTQAAVFYRHIPFTISLNDADTVIVNYDFKDKSGINCTSSQSSSRIDFYYKGYFKSLRLPLSLVNDHVPEKKHEALADRQGQFSISPDKSGMAEEQHVIRCDYLGQD</sequence>
<dbReference type="Proteomes" id="UP000324194">
    <property type="component" value="Chromosome 2"/>
</dbReference>
<dbReference type="AlphaFoldDB" id="A0A5E4PJR8"/>
<feature type="signal peptide" evidence="1">
    <location>
        <begin position="1"/>
        <end position="22"/>
    </location>
</feature>
<dbReference type="KEGG" id="asip:AQUSIP_26270"/>
<name>A0A5E4PJR8_9COXI</name>
<evidence type="ECO:0000313" key="3">
    <source>
        <dbReference type="Proteomes" id="UP000324194"/>
    </source>
</evidence>
<dbReference type="OrthoDB" id="9972063at2"/>
<dbReference type="RefSeq" id="WP_148340762.1">
    <property type="nucleotide sequence ID" value="NZ_LR699120.1"/>
</dbReference>
<keyword evidence="1" id="KW-0732">Signal</keyword>
<gene>
    <name evidence="2" type="ORF">AQUSIP_26270</name>
</gene>
<keyword evidence="3" id="KW-1185">Reference proteome</keyword>
<protein>
    <submittedName>
        <fullName evidence="2">Uncharacterized protein</fullName>
    </submittedName>
</protein>